<dbReference type="OrthoDB" id="3451205at2"/>
<dbReference type="EMBL" id="LT629732">
    <property type="protein sequence ID" value="SDT15417.1"/>
    <property type="molecule type" value="Genomic_DNA"/>
</dbReference>
<dbReference type="PANTHER" id="PTHR43135:SF4">
    <property type="entry name" value="AMIDOHYDROLASE-RELATED DOMAIN-CONTAINING PROTEIN"/>
    <property type="match status" value="1"/>
</dbReference>
<dbReference type="InterPro" id="IPR032466">
    <property type="entry name" value="Metal_Hydrolase"/>
</dbReference>
<dbReference type="STRING" id="117157.SAMN04489717_5248"/>
<protein>
    <submittedName>
        <fullName evidence="2">Imidazolonepropionase</fullName>
    </submittedName>
</protein>
<organism evidence="2 3">
    <name type="scientific">Actinopolymorpha singaporensis</name>
    <dbReference type="NCBI Taxonomy" id="117157"/>
    <lineage>
        <taxon>Bacteria</taxon>
        <taxon>Bacillati</taxon>
        <taxon>Actinomycetota</taxon>
        <taxon>Actinomycetes</taxon>
        <taxon>Propionibacteriales</taxon>
        <taxon>Actinopolymorphaceae</taxon>
        <taxon>Actinopolymorpha</taxon>
    </lineage>
</organism>
<dbReference type="Pfam" id="PF01979">
    <property type="entry name" value="Amidohydro_1"/>
    <property type="match status" value="1"/>
</dbReference>
<dbReference type="InterPro" id="IPR051781">
    <property type="entry name" value="Metallo-dep_Hydrolase"/>
</dbReference>
<evidence type="ECO:0000313" key="3">
    <source>
        <dbReference type="Proteomes" id="UP000198983"/>
    </source>
</evidence>
<dbReference type="AlphaFoldDB" id="A0A1H1Y1R8"/>
<dbReference type="Gene3D" id="2.30.40.10">
    <property type="entry name" value="Urease, subunit C, domain 1"/>
    <property type="match status" value="1"/>
</dbReference>
<proteinExistence type="predicted"/>
<dbReference type="Gene3D" id="3.20.20.140">
    <property type="entry name" value="Metal-dependent hydrolases"/>
    <property type="match status" value="1"/>
</dbReference>
<dbReference type="InterPro" id="IPR011059">
    <property type="entry name" value="Metal-dep_hydrolase_composite"/>
</dbReference>
<keyword evidence="3" id="KW-1185">Reference proteome</keyword>
<gene>
    <name evidence="2" type="ORF">SAMN04489717_5248</name>
</gene>
<sequence>MTTRGREGALRVRGVVLPEGEHRDLYVVGGRISHRPVPDADLVGEGYVVPGLVDAHCHVGLDADGAVPPPVQEQQAVADRDAGTLLIRDAGSAADTRWIDDRDDLPRIIRAGRHIARTKRYIRNYGAEVEPLELVDTVAEQANRGDGWVKLVGDWIDRGVGDLAPCWPGDALAAGIAKAHELGARVTAHVFGEDALPDLLAAGIDCLEHGTGLTGDLIAEMARRQVALVPTRRQIDNFPEYAAQGEAKFPAYARHMRDLHSRVDGTLRAAYEAGVPIYAGTDAGGVLPHGLVATEIRMLAECAGMSPYDALAAGSWRAREWLGRPARLEEGAPADFVVYADDPVADLRTLAAPVRVVLRGRVVA</sequence>
<dbReference type="Proteomes" id="UP000198983">
    <property type="component" value="Chromosome I"/>
</dbReference>
<name>A0A1H1Y1R8_9ACTN</name>
<evidence type="ECO:0000259" key="1">
    <source>
        <dbReference type="Pfam" id="PF01979"/>
    </source>
</evidence>
<dbReference type="SUPFAM" id="SSF51556">
    <property type="entry name" value="Metallo-dependent hydrolases"/>
    <property type="match status" value="1"/>
</dbReference>
<dbReference type="PANTHER" id="PTHR43135">
    <property type="entry name" value="ALPHA-D-RIBOSE 1-METHYLPHOSPHONATE 5-TRIPHOSPHATE DIPHOSPHATASE"/>
    <property type="match status" value="1"/>
</dbReference>
<dbReference type="InterPro" id="IPR006680">
    <property type="entry name" value="Amidohydro-rel"/>
</dbReference>
<evidence type="ECO:0000313" key="2">
    <source>
        <dbReference type="EMBL" id="SDT15417.1"/>
    </source>
</evidence>
<dbReference type="GO" id="GO:0016810">
    <property type="term" value="F:hydrolase activity, acting on carbon-nitrogen (but not peptide) bonds"/>
    <property type="evidence" value="ECO:0007669"/>
    <property type="project" value="InterPro"/>
</dbReference>
<accession>A0A1H1Y1R8</accession>
<feature type="domain" description="Amidohydrolase-related" evidence="1">
    <location>
        <begin position="47"/>
        <end position="363"/>
    </location>
</feature>
<dbReference type="RefSeq" id="WP_092656182.1">
    <property type="nucleotide sequence ID" value="NZ_LT629732.1"/>
</dbReference>
<reference evidence="2 3" key="1">
    <citation type="submission" date="2016-10" db="EMBL/GenBank/DDBJ databases">
        <authorList>
            <person name="de Groot N.N."/>
        </authorList>
    </citation>
    <scope>NUCLEOTIDE SEQUENCE [LARGE SCALE GENOMIC DNA]</scope>
    <source>
        <strain evidence="2 3">DSM 22024</strain>
    </source>
</reference>